<evidence type="ECO:0000313" key="2">
    <source>
        <dbReference type="Proteomes" id="UP000501812"/>
    </source>
</evidence>
<dbReference type="KEGG" id="luo:HHL09_25115"/>
<organism evidence="1 2">
    <name type="scientific">Luteolibacter luteus</name>
    <dbReference type="NCBI Taxonomy" id="2728835"/>
    <lineage>
        <taxon>Bacteria</taxon>
        <taxon>Pseudomonadati</taxon>
        <taxon>Verrucomicrobiota</taxon>
        <taxon>Verrucomicrobiia</taxon>
        <taxon>Verrucomicrobiales</taxon>
        <taxon>Verrucomicrobiaceae</taxon>
        <taxon>Luteolibacter</taxon>
    </lineage>
</organism>
<dbReference type="Proteomes" id="UP000501812">
    <property type="component" value="Chromosome"/>
</dbReference>
<evidence type="ECO:0000313" key="1">
    <source>
        <dbReference type="EMBL" id="QJE98918.1"/>
    </source>
</evidence>
<name>A0A858RR94_9BACT</name>
<keyword evidence="2" id="KW-1185">Reference proteome</keyword>
<dbReference type="EMBL" id="CP051774">
    <property type="protein sequence ID" value="QJE98918.1"/>
    <property type="molecule type" value="Genomic_DNA"/>
</dbReference>
<dbReference type="AlphaFoldDB" id="A0A858RR94"/>
<proteinExistence type="predicted"/>
<gene>
    <name evidence="1" type="ORF">HHL09_25115</name>
</gene>
<protein>
    <submittedName>
        <fullName evidence="1">Uncharacterized protein</fullName>
    </submittedName>
</protein>
<accession>A0A858RR94</accession>
<reference evidence="1 2" key="1">
    <citation type="submission" date="2020-04" db="EMBL/GenBank/DDBJ databases">
        <title>Luteolibacter sp. G-1-1-1 isolated from soil.</title>
        <authorList>
            <person name="Dahal R.H."/>
        </authorList>
    </citation>
    <scope>NUCLEOTIDE SEQUENCE [LARGE SCALE GENOMIC DNA]</scope>
    <source>
        <strain evidence="1 2">G-1-1-1</strain>
    </source>
</reference>
<sequence>MAEVFFHVQPGIGQKQLEHAFRPILRDEAAGPPQRLYPDAEPGTKDSRAFYVRLRPETPAEEALDRIKSLELVERASIPARRGL</sequence>
<dbReference type="RefSeq" id="WP_169457404.1">
    <property type="nucleotide sequence ID" value="NZ_CP051774.1"/>
</dbReference>